<comment type="caution">
    <text evidence="1">The sequence shown here is derived from an EMBL/GenBank/DDBJ whole genome shotgun (WGS) entry which is preliminary data.</text>
</comment>
<protein>
    <submittedName>
        <fullName evidence="1">DUF2461 domain-containing protein</fullName>
    </submittedName>
</protein>
<dbReference type="Proteomes" id="UP001198402">
    <property type="component" value="Unassembled WGS sequence"/>
</dbReference>
<dbReference type="EMBL" id="JAIUJS010000003">
    <property type="protein sequence ID" value="MCA0153082.1"/>
    <property type="molecule type" value="Genomic_DNA"/>
</dbReference>
<gene>
    <name evidence="1" type="ORF">LBV24_07630</name>
</gene>
<dbReference type="Pfam" id="PF09365">
    <property type="entry name" value="DUF2461"/>
    <property type="match status" value="1"/>
</dbReference>
<organism evidence="1 2">
    <name type="scientific">Winogradskyella vincentii</name>
    <dbReference type="NCBI Taxonomy" id="2877122"/>
    <lineage>
        <taxon>Bacteria</taxon>
        <taxon>Pseudomonadati</taxon>
        <taxon>Bacteroidota</taxon>
        <taxon>Flavobacteriia</taxon>
        <taxon>Flavobacteriales</taxon>
        <taxon>Flavobacteriaceae</taxon>
        <taxon>Winogradskyella</taxon>
    </lineage>
</organism>
<name>A0ABS7XZL0_9FLAO</name>
<dbReference type="InterPro" id="IPR015996">
    <property type="entry name" value="UCP028451"/>
</dbReference>
<dbReference type="PANTHER" id="PTHR36452">
    <property type="entry name" value="CHROMOSOME 12, WHOLE GENOME SHOTGUN SEQUENCE"/>
    <property type="match status" value="1"/>
</dbReference>
<dbReference type="PANTHER" id="PTHR36452:SF1">
    <property type="entry name" value="DUF2461 DOMAIN-CONTAINING PROTEIN"/>
    <property type="match status" value="1"/>
</dbReference>
<proteinExistence type="predicted"/>
<evidence type="ECO:0000313" key="2">
    <source>
        <dbReference type="Proteomes" id="UP001198402"/>
    </source>
</evidence>
<dbReference type="PIRSF" id="PIRSF028451">
    <property type="entry name" value="UCP028451"/>
    <property type="match status" value="1"/>
</dbReference>
<reference evidence="2" key="1">
    <citation type="submission" date="2023-07" db="EMBL/GenBank/DDBJ databases">
        <authorList>
            <person name="Yue Y."/>
        </authorList>
    </citation>
    <scope>NUCLEOTIDE SEQUENCE [LARGE SCALE GENOMIC DNA]</scope>
    <source>
        <strain evidence="2">2Y89</strain>
    </source>
</reference>
<dbReference type="RefSeq" id="WP_224478013.1">
    <property type="nucleotide sequence ID" value="NZ_JAIUJS010000003.1"/>
</dbReference>
<dbReference type="NCBIfam" id="TIGR02453">
    <property type="entry name" value="TIGR02453 family protein"/>
    <property type="match status" value="1"/>
</dbReference>
<keyword evidence="2" id="KW-1185">Reference proteome</keyword>
<dbReference type="InterPro" id="IPR012808">
    <property type="entry name" value="CHP02453"/>
</dbReference>
<accession>A0ABS7XZL0</accession>
<evidence type="ECO:0000313" key="1">
    <source>
        <dbReference type="EMBL" id="MCA0153082.1"/>
    </source>
</evidence>
<sequence>MVNTIPKETLPFLKKLSKNNNRDWFNDNKAEFKSIEAKVKDAYNSLGELLNNHDQIDKVKVFRIYRDVRFSKNKLPYKIHFGGSFHRKKPELRGGYYLHIQPNNESFIATGFWEPNKEDLFRIRKEFEMDDSEIREILDQPKFKNTWGGFVGDELKTAPKGFDKEHPAIDLIRKKQFIFIKKYTDKEVNSKGFLDDVNTSFVNVRPFFDYMSDVLTTNLNGESLL</sequence>